<evidence type="ECO:0000313" key="3">
    <source>
        <dbReference type="Proteomes" id="UP000502894"/>
    </source>
</evidence>
<organism evidence="2 3">
    <name type="scientific">Legionella antarctica</name>
    <dbReference type="NCBI Taxonomy" id="2708020"/>
    <lineage>
        <taxon>Bacteria</taxon>
        <taxon>Pseudomonadati</taxon>
        <taxon>Pseudomonadota</taxon>
        <taxon>Gammaproteobacteria</taxon>
        <taxon>Legionellales</taxon>
        <taxon>Legionellaceae</taxon>
        <taxon>Legionella</taxon>
    </lineage>
</organism>
<name>A0A6F8T726_9GAMM</name>
<accession>A0A6F8T726</accession>
<dbReference type="KEGG" id="lant:TUM19329_28450"/>
<sequence length="113" mass="12579">MIKNAMKNAEMAISWGDKTPKKRNTGSSKEAKAGSPIQPNPKDAKVIPNWQADKYASNWLWTCSKICPLIPYCSLIACTRVVLSFTMLNSAATKNAFSKTNIIAKKINRKLYI</sequence>
<dbReference type="Proteomes" id="UP000502894">
    <property type="component" value="Chromosome"/>
</dbReference>
<reference evidence="2" key="1">
    <citation type="journal article" date="2020" name="Microbiol. Resour. Announc.">
        <title>Complete Genome Sequence of Novel Psychrotolerant Legionella Strain TUM19329, Isolated from Antarctic Lake Sediment.</title>
        <authorList>
            <person name="Shimada S."/>
            <person name="Nakai R."/>
            <person name="Aoki K."/>
            <person name="Shimoeda N."/>
            <person name="Ohno G."/>
            <person name="Miyazaki Y."/>
            <person name="Kudoh S."/>
            <person name="Imura S."/>
            <person name="Watanabe K."/>
            <person name="Ishii Y."/>
            <person name="Tateda K."/>
        </authorList>
    </citation>
    <scope>NUCLEOTIDE SEQUENCE [LARGE SCALE GENOMIC DNA]</scope>
    <source>
        <strain evidence="2">TUM19329</strain>
    </source>
</reference>
<dbReference type="AlphaFoldDB" id="A0A6F8T726"/>
<protein>
    <submittedName>
        <fullName evidence="2">Uncharacterized protein</fullName>
    </submittedName>
</protein>
<feature type="region of interest" description="Disordered" evidence="1">
    <location>
        <begin position="1"/>
        <end position="44"/>
    </location>
</feature>
<dbReference type="EMBL" id="AP022839">
    <property type="protein sequence ID" value="BCA96484.1"/>
    <property type="molecule type" value="Genomic_DNA"/>
</dbReference>
<evidence type="ECO:0000313" key="2">
    <source>
        <dbReference type="EMBL" id="BCA96484.1"/>
    </source>
</evidence>
<gene>
    <name evidence="2" type="ORF">TUM19329_28450</name>
</gene>
<proteinExistence type="predicted"/>
<keyword evidence="3" id="KW-1185">Reference proteome</keyword>
<evidence type="ECO:0000256" key="1">
    <source>
        <dbReference type="SAM" id="MobiDB-lite"/>
    </source>
</evidence>